<proteinExistence type="predicted"/>
<reference evidence="1" key="1">
    <citation type="journal article" date="2020" name="Cell">
        <title>Large-Scale Comparative Analyses of Tick Genomes Elucidate Their Genetic Diversity and Vector Capacities.</title>
        <authorList>
            <consortium name="Tick Genome and Microbiome Consortium (TIGMIC)"/>
            <person name="Jia N."/>
            <person name="Wang J."/>
            <person name="Shi W."/>
            <person name="Du L."/>
            <person name="Sun Y."/>
            <person name="Zhan W."/>
            <person name="Jiang J.F."/>
            <person name="Wang Q."/>
            <person name="Zhang B."/>
            <person name="Ji P."/>
            <person name="Bell-Sakyi L."/>
            <person name="Cui X.M."/>
            <person name="Yuan T.T."/>
            <person name="Jiang B.G."/>
            <person name="Yang W.F."/>
            <person name="Lam T.T."/>
            <person name="Chang Q.C."/>
            <person name="Ding S.J."/>
            <person name="Wang X.J."/>
            <person name="Zhu J.G."/>
            <person name="Ruan X.D."/>
            <person name="Zhao L."/>
            <person name="Wei J.T."/>
            <person name="Ye R.Z."/>
            <person name="Que T.C."/>
            <person name="Du C.H."/>
            <person name="Zhou Y.H."/>
            <person name="Cheng J.X."/>
            <person name="Dai P.F."/>
            <person name="Guo W.B."/>
            <person name="Han X.H."/>
            <person name="Huang E.J."/>
            <person name="Li L.F."/>
            <person name="Wei W."/>
            <person name="Gao Y.C."/>
            <person name="Liu J.Z."/>
            <person name="Shao H.Z."/>
            <person name="Wang X."/>
            <person name="Wang C.C."/>
            <person name="Yang T.C."/>
            <person name="Huo Q.B."/>
            <person name="Li W."/>
            <person name="Chen H.Y."/>
            <person name="Chen S.E."/>
            <person name="Zhou L.G."/>
            <person name="Ni X.B."/>
            <person name="Tian J.H."/>
            <person name="Sheng Y."/>
            <person name="Liu T."/>
            <person name="Pan Y.S."/>
            <person name="Xia L.Y."/>
            <person name="Li J."/>
            <person name="Zhao F."/>
            <person name="Cao W.C."/>
        </authorList>
    </citation>
    <scope>NUCLEOTIDE SEQUENCE</scope>
    <source>
        <strain evidence="1">Rmic-2018</strain>
    </source>
</reference>
<keyword evidence="2" id="KW-1185">Reference proteome</keyword>
<protein>
    <submittedName>
        <fullName evidence="1">Uncharacterized protein</fullName>
    </submittedName>
</protein>
<sequence>MACAEMGPLKTLDELLNFKEPLILCSVEPLRDVKRGLPCDPKILFCHDMMGGYHEDRRVPYWTELRFRSSTDVLITLRKLVNRFDVHLRTHYPNQMQIFAQTLVTNKT</sequence>
<comment type="caution">
    <text evidence="1">The sequence shown here is derived from an EMBL/GenBank/DDBJ whole genome shotgun (WGS) entry which is preliminary data.</text>
</comment>
<dbReference type="EMBL" id="JABSTU010000002">
    <property type="protein sequence ID" value="KAH8036742.1"/>
    <property type="molecule type" value="Genomic_DNA"/>
</dbReference>
<evidence type="ECO:0000313" key="1">
    <source>
        <dbReference type="EMBL" id="KAH8036742.1"/>
    </source>
</evidence>
<name>A0A9J6EQV0_RHIMP</name>
<accession>A0A9J6EQV0</accession>
<dbReference type="AlphaFoldDB" id="A0A9J6EQV0"/>
<dbReference type="Proteomes" id="UP000821866">
    <property type="component" value="Chromosome 10"/>
</dbReference>
<evidence type="ECO:0000313" key="2">
    <source>
        <dbReference type="Proteomes" id="UP000821866"/>
    </source>
</evidence>
<organism evidence="1 2">
    <name type="scientific">Rhipicephalus microplus</name>
    <name type="common">Cattle tick</name>
    <name type="synonym">Boophilus microplus</name>
    <dbReference type="NCBI Taxonomy" id="6941"/>
    <lineage>
        <taxon>Eukaryota</taxon>
        <taxon>Metazoa</taxon>
        <taxon>Ecdysozoa</taxon>
        <taxon>Arthropoda</taxon>
        <taxon>Chelicerata</taxon>
        <taxon>Arachnida</taxon>
        <taxon>Acari</taxon>
        <taxon>Parasitiformes</taxon>
        <taxon>Ixodida</taxon>
        <taxon>Ixodoidea</taxon>
        <taxon>Ixodidae</taxon>
        <taxon>Rhipicephalinae</taxon>
        <taxon>Rhipicephalus</taxon>
        <taxon>Boophilus</taxon>
    </lineage>
</organism>
<reference evidence="1" key="2">
    <citation type="submission" date="2021-09" db="EMBL/GenBank/DDBJ databases">
        <authorList>
            <person name="Jia N."/>
            <person name="Wang J."/>
            <person name="Shi W."/>
            <person name="Du L."/>
            <person name="Sun Y."/>
            <person name="Zhan W."/>
            <person name="Jiang J."/>
            <person name="Wang Q."/>
            <person name="Zhang B."/>
            <person name="Ji P."/>
            <person name="Sakyi L.B."/>
            <person name="Cui X."/>
            <person name="Yuan T."/>
            <person name="Jiang B."/>
            <person name="Yang W."/>
            <person name="Lam T.T.-Y."/>
            <person name="Chang Q."/>
            <person name="Ding S."/>
            <person name="Wang X."/>
            <person name="Zhu J."/>
            <person name="Ruan X."/>
            <person name="Zhao L."/>
            <person name="Wei J."/>
            <person name="Que T."/>
            <person name="Du C."/>
            <person name="Cheng J."/>
            <person name="Dai P."/>
            <person name="Han X."/>
            <person name="Huang E."/>
            <person name="Gao Y."/>
            <person name="Liu J."/>
            <person name="Shao H."/>
            <person name="Ye R."/>
            <person name="Li L."/>
            <person name="Wei W."/>
            <person name="Wang X."/>
            <person name="Wang C."/>
            <person name="Huo Q."/>
            <person name="Li W."/>
            <person name="Guo W."/>
            <person name="Chen H."/>
            <person name="Chen S."/>
            <person name="Zhou L."/>
            <person name="Zhou L."/>
            <person name="Ni X."/>
            <person name="Tian J."/>
            <person name="Zhou Y."/>
            <person name="Sheng Y."/>
            <person name="Liu T."/>
            <person name="Pan Y."/>
            <person name="Xia L."/>
            <person name="Li J."/>
            <person name="Zhao F."/>
            <person name="Cao W."/>
        </authorList>
    </citation>
    <scope>NUCLEOTIDE SEQUENCE</scope>
    <source>
        <strain evidence="1">Rmic-2018</strain>
        <tissue evidence="1">Larvae</tissue>
    </source>
</reference>
<dbReference type="VEuPathDB" id="VectorBase:LOC119179745"/>
<gene>
    <name evidence="1" type="ORF">HPB51_004256</name>
</gene>